<proteinExistence type="predicted"/>
<organism evidence="2 3">
    <name type="scientific">Candidatus Geothrix odensensis</name>
    <dbReference type="NCBI Taxonomy" id="2954440"/>
    <lineage>
        <taxon>Bacteria</taxon>
        <taxon>Pseudomonadati</taxon>
        <taxon>Acidobacteriota</taxon>
        <taxon>Holophagae</taxon>
        <taxon>Holophagales</taxon>
        <taxon>Holophagaceae</taxon>
        <taxon>Geothrix</taxon>
    </lineage>
</organism>
<name>A0A936F3W2_9BACT</name>
<dbReference type="AlphaFoldDB" id="A0A936F3W2"/>
<evidence type="ECO:0000256" key="1">
    <source>
        <dbReference type="SAM" id="MobiDB-lite"/>
    </source>
</evidence>
<dbReference type="EMBL" id="JADKCH010000014">
    <property type="protein sequence ID" value="MBK8573220.1"/>
    <property type="molecule type" value="Genomic_DNA"/>
</dbReference>
<sequence>MARLVHAGVADLALHPEGPGMELMGEGDGLLGGIALGEAVGCVNQPTLRTVASTATAAAGRTKRKAWSNRCMHNP</sequence>
<gene>
    <name evidence="2" type="ORF">IPN91_11360</name>
</gene>
<evidence type="ECO:0000313" key="2">
    <source>
        <dbReference type="EMBL" id="MBK8573220.1"/>
    </source>
</evidence>
<evidence type="ECO:0000313" key="3">
    <source>
        <dbReference type="Proteomes" id="UP000709959"/>
    </source>
</evidence>
<feature type="region of interest" description="Disordered" evidence="1">
    <location>
        <begin position="55"/>
        <end position="75"/>
    </location>
</feature>
<reference evidence="2 3" key="1">
    <citation type="submission" date="2020-10" db="EMBL/GenBank/DDBJ databases">
        <title>Connecting structure to function with the recovery of over 1000 high-quality activated sludge metagenome-assembled genomes encoding full-length rRNA genes using long-read sequencing.</title>
        <authorList>
            <person name="Singleton C.M."/>
            <person name="Petriglieri F."/>
            <person name="Kristensen J.M."/>
            <person name="Kirkegaard R.H."/>
            <person name="Michaelsen T.Y."/>
            <person name="Andersen M.H."/>
            <person name="Karst S.M."/>
            <person name="Dueholm M.S."/>
            <person name="Nielsen P.H."/>
            <person name="Albertsen M."/>
        </authorList>
    </citation>
    <scope>NUCLEOTIDE SEQUENCE [LARGE SCALE GENOMIC DNA]</scope>
    <source>
        <strain evidence="2">OdNE_18-Q3-R46-58_MAXAC.008</strain>
    </source>
</reference>
<comment type="caution">
    <text evidence="2">The sequence shown here is derived from an EMBL/GenBank/DDBJ whole genome shotgun (WGS) entry which is preliminary data.</text>
</comment>
<protein>
    <submittedName>
        <fullName evidence="2">Uncharacterized protein</fullName>
    </submittedName>
</protein>
<accession>A0A936F3W2</accession>
<dbReference type="Proteomes" id="UP000709959">
    <property type="component" value="Unassembled WGS sequence"/>
</dbReference>